<keyword evidence="4 5" id="KW-0472">Membrane</keyword>
<dbReference type="GO" id="GO:0016020">
    <property type="term" value="C:membrane"/>
    <property type="evidence" value="ECO:0007669"/>
    <property type="project" value="UniProtKB-SubCell"/>
</dbReference>
<dbReference type="InterPro" id="IPR036259">
    <property type="entry name" value="MFS_trans_sf"/>
</dbReference>
<sequence length="603" mass="67241">MKFDDVIELVGPFGAYQWALFFLLGLGAMPNGWQSMANNYLVGKQKHWCSIPALGNLSHSLQKHISIPLDQKQDGSFEYNSCKYYNISYENFSRDELLGWNRSVQLGGLIPVDCNNGWVYDRSLHYSTVLSKWDTVCDRQYLGPLVSTIYIGGMLVGSLLAGLVSDRFGRHKGMILFMFTEFVFALAGAFMPTYALFCVCRFGVGASTLAVYIISFVTLMENIGPKYRSKAHLSVFFASGFGILSLYAFVVRDFQKLQIVMAVPRVVFFSYIWIMPESPRWLVSQGRTEEAMIILRRMAEINGNTLPEKIDFSEDVKTDDEKDIGEMEPEQDADRSKGTIVDLFRTPNIRKRFIIMAFIWIVTSMVYYGFALNSGNLAGIVFLNTLISAMTDILAWVICINILGIIGRKIPLGVSLITGGIGCLITIPFLYRLDLKVVVTVLSLIGKLGAAASFQIIYTFTAELFPTGIRSAAMGTASMSSRVSSMAAAQIGQLDKVFLPLPSIIFGTCSLVAGLLAFLLPETLNQMLPQTIADGELFGTKQYNKIKEDTMDKNEKEREMDKEHIKSAENGKMHIENGGETNHAFQHETLSVNKSQTFDQTCL</sequence>
<feature type="transmembrane region" description="Helical" evidence="5">
    <location>
        <begin position="353"/>
        <end position="371"/>
    </location>
</feature>
<dbReference type="Pfam" id="PF00083">
    <property type="entry name" value="Sugar_tr"/>
    <property type="match status" value="1"/>
</dbReference>
<feature type="transmembrane region" description="Helical" evidence="5">
    <location>
        <begin position="497"/>
        <end position="520"/>
    </location>
</feature>
<reference evidence="7" key="1">
    <citation type="submission" date="2022-03" db="EMBL/GenBank/DDBJ databases">
        <authorList>
            <person name="Martin C."/>
        </authorList>
    </citation>
    <scope>NUCLEOTIDE SEQUENCE</scope>
</reference>
<evidence type="ECO:0000256" key="2">
    <source>
        <dbReference type="ARBA" id="ARBA00022692"/>
    </source>
</evidence>
<feature type="transmembrane region" description="Helical" evidence="5">
    <location>
        <begin position="175"/>
        <end position="196"/>
    </location>
</feature>
<feature type="domain" description="Major facilitator superfamily (MFS) profile" evidence="6">
    <location>
        <begin position="87"/>
        <end position="525"/>
    </location>
</feature>
<feature type="transmembrane region" description="Helical" evidence="5">
    <location>
        <begin position="437"/>
        <end position="460"/>
    </location>
</feature>
<keyword evidence="2 5" id="KW-0812">Transmembrane</keyword>
<dbReference type="InterPro" id="IPR020846">
    <property type="entry name" value="MFS_dom"/>
</dbReference>
<dbReference type="SUPFAM" id="SSF103473">
    <property type="entry name" value="MFS general substrate transporter"/>
    <property type="match status" value="1"/>
</dbReference>
<evidence type="ECO:0000256" key="3">
    <source>
        <dbReference type="ARBA" id="ARBA00022989"/>
    </source>
</evidence>
<feature type="transmembrane region" description="Helical" evidence="5">
    <location>
        <begin position="377"/>
        <end position="403"/>
    </location>
</feature>
<keyword evidence="8" id="KW-1185">Reference proteome</keyword>
<gene>
    <name evidence="7" type="ORF">OFUS_LOCUS2788</name>
</gene>
<dbReference type="Proteomes" id="UP000749559">
    <property type="component" value="Unassembled WGS sequence"/>
</dbReference>
<feature type="transmembrane region" description="Helical" evidence="5">
    <location>
        <begin position="141"/>
        <end position="163"/>
    </location>
</feature>
<dbReference type="PROSITE" id="PS50850">
    <property type="entry name" value="MFS"/>
    <property type="match status" value="1"/>
</dbReference>
<dbReference type="EMBL" id="CAIIXF020000001">
    <property type="protein sequence ID" value="CAH1775491.1"/>
    <property type="molecule type" value="Genomic_DNA"/>
</dbReference>
<evidence type="ECO:0000313" key="7">
    <source>
        <dbReference type="EMBL" id="CAH1775491.1"/>
    </source>
</evidence>
<evidence type="ECO:0000256" key="4">
    <source>
        <dbReference type="ARBA" id="ARBA00023136"/>
    </source>
</evidence>
<comment type="subcellular location">
    <subcellularLocation>
        <location evidence="1">Membrane</location>
        <topology evidence="1">Multi-pass membrane protein</topology>
    </subcellularLocation>
</comment>
<evidence type="ECO:0000256" key="1">
    <source>
        <dbReference type="ARBA" id="ARBA00004141"/>
    </source>
</evidence>
<name>A0A8S4N3R0_OWEFU</name>
<feature type="transmembrane region" description="Helical" evidence="5">
    <location>
        <begin position="410"/>
        <end position="431"/>
    </location>
</feature>
<evidence type="ECO:0000313" key="8">
    <source>
        <dbReference type="Proteomes" id="UP000749559"/>
    </source>
</evidence>
<dbReference type="AlphaFoldDB" id="A0A8S4N3R0"/>
<evidence type="ECO:0000259" key="6">
    <source>
        <dbReference type="PROSITE" id="PS50850"/>
    </source>
</evidence>
<feature type="transmembrane region" description="Helical" evidence="5">
    <location>
        <begin position="231"/>
        <end position="251"/>
    </location>
</feature>
<dbReference type="PANTHER" id="PTHR24064">
    <property type="entry name" value="SOLUTE CARRIER FAMILY 22 MEMBER"/>
    <property type="match status" value="1"/>
</dbReference>
<dbReference type="OrthoDB" id="10021984at2759"/>
<comment type="caution">
    <text evidence="7">The sequence shown here is derived from an EMBL/GenBank/DDBJ whole genome shotgun (WGS) entry which is preliminary data.</text>
</comment>
<dbReference type="InterPro" id="IPR005828">
    <property type="entry name" value="MFS_sugar_transport-like"/>
</dbReference>
<proteinExistence type="predicted"/>
<accession>A0A8S4N3R0</accession>
<dbReference type="GO" id="GO:0022857">
    <property type="term" value="F:transmembrane transporter activity"/>
    <property type="evidence" value="ECO:0007669"/>
    <property type="project" value="InterPro"/>
</dbReference>
<organism evidence="7 8">
    <name type="scientific">Owenia fusiformis</name>
    <name type="common">Polychaete worm</name>
    <dbReference type="NCBI Taxonomy" id="6347"/>
    <lineage>
        <taxon>Eukaryota</taxon>
        <taxon>Metazoa</taxon>
        <taxon>Spiralia</taxon>
        <taxon>Lophotrochozoa</taxon>
        <taxon>Annelida</taxon>
        <taxon>Polychaeta</taxon>
        <taxon>Sedentaria</taxon>
        <taxon>Canalipalpata</taxon>
        <taxon>Sabellida</taxon>
        <taxon>Oweniida</taxon>
        <taxon>Oweniidae</taxon>
        <taxon>Owenia</taxon>
    </lineage>
</organism>
<protein>
    <recommendedName>
        <fullName evidence="6">Major facilitator superfamily (MFS) profile domain-containing protein</fullName>
    </recommendedName>
</protein>
<keyword evidence="3 5" id="KW-1133">Transmembrane helix</keyword>
<dbReference type="CDD" id="cd17317">
    <property type="entry name" value="MFS_SLC22"/>
    <property type="match status" value="1"/>
</dbReference>
<evidence type="ECO:0000256" key="5">
    <source>
        <dbReference type="SAM" id="Phobius"/>
    </source>
</evidence>
<dbReference type="Gene3D" id="1.20.1250.20">
    <property type="entry name" value="MFS general substrate transporter like domains"/>
    <property type="match status" value="1"/>
</dbReference>
<feature type="transmembrane region" description="Helical" evidence="5">
    <location>
        <begin position="202"/>
        <end position="219"/>
    </location>
</feature>